<evidence type="ECO:0000256" key="2">
    <source>
        <dbReference type="SAM" id="Phobius"/>
    </source>
</evidence>
<feature type="transmembrane region" description="Helical" evidence="2">
    <location>
        <begin position="70"/>
        <end position="91"/>
    </location>
</feature>
<evidence type="ECO:0000313" key="4">
    <source>
        <dbReference type="Proteomes" id="UP000559027"/>
    </source>
</evidence>
<dbReference type="EMBL" id="JAACJO010000031">
    <property type="protein sequence ID" value="KAF5346468.1"/>
    <property type="molecule type" value="Genomic_DNA"/>
</dbReference>
<keyword evidence="2" id="KW-1133">Transmembrane helix</keyword>
<organism evidence="3 4">
    <name type="scientific">Leucocoprinus leucothites</name>
    <dbReference type="NCBI Taxonomy" id="201217"/>
    <lineage>
        <taxon>Eukaryota</taxon>
        <taxon>Fungi</taxon>
        <taxon>Dikarya</taxon>
        <taxon>Basidiomycota</taxon>
        <taxon>Agaricomycotina</taxon>
        <taxon>Agaricomycetes</taxon>
        <taxon>Agaricomycetidae</taxon>
        <taxon>Agaricales</taxon>
        <taxon>Agaricineae</taxon>
        <taxon>Agaricaceae</taxon>
        <taxon>Leucocoprinus</taxon>
    </lineage>
</organism>
<dbReference type="Proteomes" id="UP000559027">
    <property type="component" value="Unassembled WGS sequence"/>
</dbReference>
<keyword evidence="2" id="KW-0472">Membrane</keyword>
<reference evidence="3 4" key="1">
    <citation type="journal article" date="2020" name="ISME J.">
        <title>Uncovering the hidden diversity of litter-decomposition mechanisms in mushroom-forming fungi.</title>
        <authorList>
            <person name="Floudas D."/>
            <person name="Bentzer J."/>
            <person name="Ahren D."/>
            <person name="Johansson T."/>
            <person name="Persson P."/>
            <person name="Tunlid A."/>
        </authorList>
    </citation>
    <scope>NUCLEOTIDE SEQUENCE [LARGE SCALE GENOMIC DNA]</scope>
    <source>
        <strain evidence="3 4">CBS 146.42</strain>
    </source>
</reference>
<feature type="transmembrane region" description="Helical" evidence="2">
    <location>
        <begin position="174"/>
        <end position="194"/>
    </location>
</feature>
<name>A0A8H5FRX2_9AGAR</name>
<evidence type="ECO:0000256" key="1">
    <source>
        <dbReference type="SAM" id="MobiDB-lite"/>
    </source>
</evidence>
<gene>
    <name evidence="3" type="ORF">D9756_010067</name>
</gene>
<protein>
    <submittedName>
        <fullName evidence="3">Uncharacterized protein</fullName>
    </submittedName>
</protein>
<dbReference type="AlphaFoldDB" id="A0A8H5FRX2"/>
<feature type="compositionally biased region" description="Polar residues" evidence="1">
    <location>
        <begin position="1"/>
        <end position="18"/>
    </location>
</feature>
<accession>A0A8H5FRX2</accession>
<feature type="region of interest" description="Disordered" evidence="1">
    <location>
        <begin position="1"/>
        <end position="31"/>
    </location>
</feature>
<sequence length="208" mass="23162">MTSPHVESVGQDSQQPVTSDAIAKSPDLLPRGYTFEKPPAYTARPSSEGIPEINSLVYTRADNGRFLDKLSFFALDCLTIILLLFSNLVLLGNAAEVENLLAPNFDKLPICGAVRDMLIDIKAQFESANGPGATFDITQLTALDLDNFCPIWLKDSKTSDYYVARKAYERAREAFFNFGIIVMCLLFAICFTITRPVSPDRDFRLPHQ</sequence>
<keyword evidence="2" id="KW-0812">Transmembrane</keyword>
<comment type="caution">
    <text evidence="3">The sequence shown here is derived from an EMBL/GenBank/DDBJ whole genome shotgun (WGS) entry which is preliminary data.</text>
</comment>
<keyword evidence="4" id="KW-1185">Reference proteome</keyword>
<evidence type="ECO:0000313" key="3">
    <source>
        <dbReference type="EMBL" id="KAF5346468.1"/>
    </source>
</evidence>
<proteinExistence type="predicted"/>